<comment type="caution">
    <text evidence="2">The sequence shown here is derived from an EMBL/GenBank/DDBJ whole genome shotgun (WGS) entry which is preliminary data.</text>
</comment>
<proteinExistence type="predicted"/>
<feature type="region of interest" description="Disordered" evidence="1">
    <location>
        <begin position="1"/>
        <end position="36"/>
    </location>
</feature>
<dbReference type="RefSeq" id="WP_338004349.1">
    <property type="nucleotide sequence ID" value="NZ_JAOPKA010000008.1"/>
</dbReference>
<name>A0AAP2YZP7_9EURY</name>
<gene>
    <name evidence="2" type="ORF">OB960_14100</name>
</gene>
<protein>
    <submittedName>
        <fullName evidence="2">Uncharacterized protein</fullName>
    </submittedName>
</protein>
<dbReference type="AlphaFoldDB" id="A0AAP2YZP7"/>
<sequence>MGAGAGAEVRRERATATRPGRRGFPPRRRRRQSEYSERRCRAVRRCFPVKGAPGECRYRRGRSDVVRHREVAQVQRYELGDRRSESNGEGENDDERVVRLRIGTLRQATVPISTGG</sequence>
<reference evidence="2" key="1">
    <citation type="submission" date="2022-09" db="EMBL/GenBank/DDBJ databases">
        <title>Enrichment on poylsaccharides allowed isolation of novel metabolic and taxonomic groups of Haloarchaea.</title>
        <authorList>
            <person name="Sorokin D.Y."/>
            <person name="Elcheninov A.G."/>
            <person name="Khizhniak T.V."/>
            <person name="Kolganova T.V."/>
            <person name="Kublanov I.V."/>
        </authorList>
    </citation>
    <scope>NUCLEOTIDE SEQUENCE</scope>
    <source>
        <strain evidence="2">AArc-xg1-1</strain>
    </source>
</reference>
<accession>A0AAP2YZP7</accession>
<dbReference type="Proteomes" id="UP001321018">
    <property type="component" value="Unassembled WGS sequence"/>
</dbReference>
<evidence type="ECO:0000256" key="1">
    <source>
        <dbReference type="SAM" id="MobiDB-lite"/>
    </source>
</evidence>
<evidence type="ECO:0000313" key="2">
    <source>
        <dbReference type="EMBL" id="MCU4742526.1"/>
    </source>
</evidence>
<evidence type="ECO:0000313" key="3">
    <source>
        <dbReference type="Proteomes" id="UP001321018"/>
    </source>
</evidence>
<organism evidence="2 3">
    <name type="scientific">Natronoglomus mannanivorans</name>
    <dbReference type="NCBI Taxonomy" id="2979990"/>
    <lineage>
        <taxon>Archaea</taxon>
        <taxon>Methanobacteriati</taxon>
        <taxon>Methanobacteriota</taxon>
        <taxon>Stenosarchaea group</taxon>
        <taxon>Halobacteria</taxon>
        <taxon>Halobacteriales</taxon>
        <taxon>Natrialbaceae</taxon>
        <taxon>Natronoglomus</taxon>
    </lineage>
</organism>
<feature type="compositionally biased region" description="Basic residues" evidence="1">
    <location>
        <begin position="19"/>
        <end position="31"/>
    </location>
</feature>
<dbReference type="EMBL" id="JAOPKA010000008">
    <property type="protein sequence ID" value="MCU4742526.1"/>
    <property type="molecule type" value="Genomic_DNA"/>
</dbReference>